<keyword evidence="1" id="KW-0472">Membrane</keyword>
<organism evidence="2 3">
    <name type="scientific">Marinospirillum alkaliphilum DSM 21637</name>
    <dbReference type="NCBI Taxonomy" id="1122209"/>
    <lineage>
        <taxon>Bacteria</taxon>
        <taxon>Pseudomonadati</taxon>
        <taxon>Pseudomonadota</taxon>
        <taxon>Gammaproteobacteria</taxon>
        <taxon>Oceanospirillales</taxon>
        <taxon>Oceanospirillaceae</taxon>
        <taxon>Marinospirillum</taxon>
    </lineage>
</organism>
<evidence type="ECO:0000256" key="1">
    <source>
        <dbReference type="SAM" id="Phobius"/>
    </source>
</evidence>
<reference evidence="2 3" key="1">
    <citation type="submission" date="2016-11" db="EMBL/GenBank/DDBJ databases">
        <authorList>
            <person name="Jaros S."/>
            <person name="Januszkiewicz K."/>
            <person name="Wedrychowicz H."/>
        </authorList>
    </citation>
    <scope>NUCLEOTIDE SEQUENCE [LARGE SCALE GENOMIC DNA]</scope>
    <source>
        <strain evidence="2 3">DSM 21637</strain>
    </source>
</reference>
<feature type="transmembrane region" description="Helical" evidence="1">
    <location>
        <begin position="12"/>
        <end position="31"/>
    </location>
</feature>
<gene>
    <name evidence="2" type="ORF">SAMN02745752_01298</name>
</gene>
<dbReference type="AlphaFoldDB" id="A0A1K1W5L4"/>
<evidence type="ECO:0000313" key="3">
    <source>
        <dbReference type="Proteomes" id="UP000182350"/>
    </source>
</evidence>
<dbReference type="EMBL" id="FPJW01000003">
    <property type="protein sequence ID" value="SFX32666.1"/>
    <property type="molecule type" value="Genomic_DNA"/>
</dbReference>
<name>A0A1K1W5L4_9GAMM</name>
<evidence type="ECO:0000313" key="2">
    <source>
        <dbReference type="EMBL" id="SFX32666.1"/>
    </source>
</evidence>
<dbReference type="RefSeq" id="WP_072325528.1">
    <property type="nucleotide sequence ID" value="NZ_FPJW01000003.1"/>
</dbReference>
<dbReference type="Proteomes" id="UP000182350">
    <property type="component" value="Unassembled WGS sequence"/>
</dbReference>
<keyword evidence="1" id="KW-0812">Transmembrane</keyword>
<sequence length="376" mass="41094">MNYQYKQQGGFILALALLMMLFVGVIVVSSIDRTGAEQRVATSTMHKPSLESAAEAGIYRARTRVSGNPDCQTGGMQGQCECNWNKLNDEEDLKDLLDLAGYGVVSAKMLYSSSNNQPEIRWWVDSQHPSSMSYCATNNRLSFVVSALQGLDTNVMSVFQMRTNVSFVPDPDSGFDDFYKNRGLMTVQPMQCDNQAQVCDKGNGNDCNSANSVDLPCSDIKPGNILSASEREMLKDHFDNQRSASYNISLTSNVSLNLPGSYSVAPGANKIVTLYVAGNSRLTINQSNTDYFYNIIVADGYSPQIVLGTNGQTNLFNGFIYAPSSNVSIENGKAAIASIVADRIHLNNAADLYLVDQNDVVPNEKVIADFAIDYSF</sequence>
<proteinExistence type="predicted"/>
<accession>A0A1K1W5L4</accession>
<dbReference type="STRING" id="1122209.SAMN02745752_01298"/>
<protein>
    <submittedName>
        <fullName evidence="2">Uncharacterized protein</fullName>
    </submittedName>
</protein>
<keyword evidence="1" id="KW-1133">Transmembrane helix</keyword>
<keyword evidence="3" id="KW-1185">Reference proteome</keyword>